<keyword evidence="1" id="KW-1133">Transmembrane helix</keyword>
<dbReference type="RefSeq" id="WP_027275370.1">
    <property type="nucleotide sequence ID" value="NZ_BRLH01000008.1"/>
</dbReference>
<dbReference type="EMBL" id="BRLH01000008">
    <property type="protein sequence ID" value="GKX56753.1"/>
    <property type="molecule type" value="Genomic_DNA"/>
</dbReference>
<dbReference type="Proteomes" id="UP001058124">
    <property type="component" value="Unassembled WGS sequence"/>
</dbReference>
<dbReference type="AlphaFoldDB" id="A0AAV5N7A5"/>
<proteinExistence type="predicted"/>
<keyword evidence="1" id="KW-0472">Membrane</keyword>
<accession>A0AAV5N7A5</accession>
<protein>
    <recommendedName>
        <fullName evidence="4">Inner membrane protein</fullName>
    </recommendedName>
</protein>
<keyword evidence="1" id="KW-0812">Transmembrane</keyword>
<evidence type="ECO:0000256" key="1">
    <source>
        <dbReference type="SAM" id="Phobius"/>
    </source>
</evidence>
<sequence length="388" mass="43982">MSWPIPDFFVIKKPSEIRYWVWGSVYILLSFLSCFFLWFFLKENADNYIIYISVLVGIALALGISLGVRIFIYDNNLMRYTAWEQQRQEAKREWSRWATKRVAVIASEVITPKIHLDKILASDEKENLFIEEGKALPLLLISELGLKSRYEQALEWLLFSLREKLNVAMERNSLDVYFLAEEKHSEPLRHSMVNSWKLTGLKERYRLHILTNPISCNDLIDSVLASERNTTPLLVISCQFSLLVTEFISAIFLCGELCAKDMGIVPIAYVERPMPTDESNIGTDIGIMKFYGQLSSETPPLLLFNQVSGDAQAQGISALCRLNNNHEMNSTMIIDSILGKTGNLSEWLCLGLGTNLVYSLGKPNILITGCCDGSLSVISIIQEEKTES</sequence>
<evidence type="ECO:0008006" key="4">
    <source>
        <dbReference type="Google" id="ProtNLM"/>
    </source>
</evidence>
<reference evidence="2" key="1">
    <citation type="submission" date="2022-06" db="EMBL/GenBank/DDBJ databases">
        <title>Draft genome sequences of Leminorella grimontii str. JCM5902.</title>
        <authorList>
            <person name="Wakabayashi Y."/>
            <person name="Kojima K."/>
        </authorList>
    </citation>
    <scope>NUCLEOTIDE SEQUENCE</scope>
    <source>
        <strain evidence="2">JCM 5902</strain>
    </source>
</reference>
<evidence type="ECO:0000313" key="3">
    <source>
        <dbReference type="Proteomes" id="UP001058124"/>
    </source>
</evidence>
<keyword evidence="3" id="KW-1185">Reference proteome</keyword>
<organism evidence="2 3">
    <name type="scientific">Leminorella grimontii</name>
    <dbReference type="NCBI Taxonomy" id="82981"/>
    <lineage>
        <taxon>Bacteria</taxon>
        <taxon>Pseudomonadati</taxon>
        <taxon>Pseudomonadota</taxon>
        <taxon>Gammaproteobacteria</taxon>
        <taxon>Enterobacterales</taxon>
        <taxon>Budviciaceae</taxon>
        <taxon>Leminorella</taxon>
    </lineage>
</organism>
<name>A0AAV5N7A5_9GAMM</name>
<gene>
    <name evidence="2" type="ORF">SOASR030_28650</name>
</gene>
<feature type="transmembrane region" description="Helical" evidence="1">
    <location>
        <begin position="20"/>
        <end position="41"/>
    </location>
</feature>
<comment type="caution">
    <text evidence="2">The sequence shown here is derived from an EMBL/GenBank/DDBJ whole genome shotgun (WGS) entry which is preliminary data.</text>
</comment>
<evidence type="ECO:0000313" key="2">
    <source>
        <dbReference type="EMBL" id="GKX56753.1"/>
    </source>
</evidence>
<feature type="transmembrane region" description="Helical" evidence="1">
    <location>
        <begin position="48"/>
        <end position="72"/>
    </location>
</feature>